<gene>
    <name evidence="1" type="ORF">ORAREDHAP_LOCUS12876</name>
</gene>
<dbReference type="AlphaFoldDB" id="A0A6J5WFM7"/>
<dbReference type="Proteomes" id="UP000507245">
    <property type="component" value="Unassembled WGS sequence"/>
</dbReference>
<organism evidence="1 2">
    <name type="scientific">Prunus armeniaca</name>
    <name type="common">Apricot</name>
    <name type="synonym">Armeniaca vulgaris</name>
    <dbReference type="NCBI Taxonomy" id="36596"/>
    <lineage>
        <taxon>Eukaryota</taxon>
        <taxon>Viridiplantae</taxon>
        <taxon>Streptophyta</taxon>
        <taxon>Embryophyta</taxon>
        <taxon>Tracheophyta</taxon>
        <taxon>Spermatophyta</taxon>
        <taxon>Magnoliopsida</taxon>
        <taxon>eudicotyledons</taxon>
        <taxon>Gunneridae</taxon>
        <taxon>Pentapetalae</taxon>
        <taxon>rosids</taxon>
        <taxon>fabids</taxon>
        <taxon>Rosales</taxon>
        <taxon>Rosaceae</taxon>
        <taxon>Amygdaloideae</taxon>
        <taxon>Amygdaleae</taxon>
        <taxon>Prunus</taxon>
    </lineage>
</organism>
<dbReference type="EMBL" id="CAEKKB010000002">
    <property type="protein sequence ID" value="CAB4299201.1"/>
    <property type="molecule type" value="Genomic_DNA"/>
</dbReference>
<keyword evidence="2" id="KW-1185">Reference proteome</keyword>
<evidence type="ECO:0000313" key="2">
    <source>
        <dbReference type="Proteomes" id="UP000507245"/>
    </source>
</evidence>
<sequence>MPRPLGMKLFPPCELLHNKPPRQKRIRGRDMSKWINNDKKRWMRGTWLGIRQT</sequence>
<protein>
    <submittedName>
        <fullName evidence="1">Uncharacterized protein</fullName>
    </submittedName>
</protein>
<evidence type="ECO:0000313" key="1">
    <source>
        <dbReference type="EMBL" id="CAB4299201.1"/>
    </source>
</evidence>
<accession>A0A6J5WFM7</accession>
<reference evidence="2" key="1">
    <citation type="journal article" date="2020" name="Genome Biol.">
        <title>Gamete binning: chromosome-level and haplotype-resolved genome assembly enabled by high-throughput single-cell sequencing of gamete genomes.</title>
        <authorList>
            <person name="Campoy J.A."/>
            <person name="Sun H."/>
            <person name="Goel M."/>
            <person name="Jiao W.-B."/>
            <person name="Folz-Donahue K."/>
            <person name="Wang N."/>
            <person name="Rubio M."/>
            <person name="Liu C."/>
            <person name="Kukat C."/>
            <person name="Ruiz D."/>
            <person name="Huettel B."/>
            <person name="Schneeberger K."/>
        </authorList>
    </citation>
    <scope>NUCLEOTIDE SEQUENCE [LARGE SCALE GENOMIC DNA]</scope>
    <source>
        <strain evidence="2">cv. Rojo Pasion</strain>
    </source>
</reference>
<proteinExistence type="predicted"/>
<name>A0A6J5WFM7_PRUAR</name>